<comment type="caution">
    <text evidence="2">The sequence shown here is derived from an EMBL/GenBank/DDBJ whole genome shotgun (WGS) entry which is preliminary data.</text>
</comment>
<reference evidence="2 3" key="1">
    <citation type="journal article" date="2022" name="Nat. Genet.">
        <title>Improved pea reference genome and pan-genome highlight genomic features and evolutionary characteristics.</title>
        <authorList>
            <person name="Yang T."/>
            <person name="Liu R."/>
            <person name="Luo Y."/>
            <person name="Hu S."/>
            <person name="Wang D."/>
            <person name="Wang C."/>
            <person name="Pandey M.K."/>
            <person name="Ge S."/>
            <person name="Xu Q."/>
            <person name="Li N."/>
            <person name="Li G."/>
            <person name="Huang Y."/>
            <person name="Saxena R.K."/>
            <person name="Ji Y."/>
            <person name="Li M."/>
            <person name="Yan X."/>
            <person name="He Y."/>
            <person name="Liu Y."/>
            <person name="Wang X."/>
            <person name="Xiang C."/>
            <person name="Varshney R.K."/>
            <person name="Ding H."/>
            <person name="Gao S."/>
            <person name="Zong X."/>
        </authorList>
    </citation>
    <scope>NUCLEOTIDE SEQUENCE [LARGE SCALE GENOMIC DNA]</scope>
    <source>
        <strain evidence="2 3">cv. Zhongwan 6</strain>
    </source>
</reference>
<protein>
    <submittedName>
        <fullName evidence="2">Uncharacterized protein</fullName>
    </submittedName>
</protein>
<name>A0A9D4XA92_PEA</name>
<keyword evidence="3" id="KW-1185">Reference proteome</keyword>
<feature type="region of interest" description="Disordered" evidence="1">
    <location>
        <begin position="187"/>
        <end position="208"/>
    </location>
</feature>
<accession>A0A9D4XA92</accession>
<dbReference type="AlphaFoldDB" id="A0A9D4XA92"/>
<dbReference type="EMBL" id="JAMSHJ010000004">
    <property type="protein sequence ID" value="KAI5415105.1"/>
    <property type="molecule type" value="Genomic_DNA"/>
</dbReference>
<dbReference type="Gramene" id="Psat04G0052900-T1">
    <property type="protein sequence ID" value="KAI5415105.1"/>
    <property type="gene ID" value="KIW84_040529"/>
</dbReference>
<organism evidence="2 3">
    <name type="scientific">Pisum sativum</name>
    <name type="common">Garden pea</name>
    <name type="synonym">Lathyrus oleraceus</name>
    <dbReference type="NCBI Taxonomy" id="3888"/>
    <lineage>
        <taxon>Eukaryota</taxon>
        <taxon>Viridiplantae</taxon>
        <taxon>Streptophyta</taxon>
        <taxon>Embryophyta</taxon>
        <taxon>Tracheophyta</taxon>
        <taxon>Spermatophyta</taxon>
        <taxon>Magnoliopsida</taxon>
        <taxon>eudicotyledons</taxon>
        <taxon>Gunneridae</taxon>
        <taxon>Pentapetalae</taxon>
        <taxon>rosids</taxon>
        <taxon>fabids</taxon>
        <taxon>Fabales</taxon>
        <taxon>Fabaceae</taxon>
        <taxon>Papilionoideae</taxon>
        <taxon>50 kb inversion clade</taxon>
        <taxon>NPAAA clade</taxon>
        <taxon>Hologalegina</taxon>
        <taxon>IRL clade</taxon>
        <taxon>Fabeae</taxon>
        <taxon>Lathyrus</taxon>
    </lineage>
</organism>
<dbReference type="Proteomes" id="UP001058974">
    <property type="component" value="Chromosome 4"/>
</dbReference>
<gene>
    <name evidence="2" type="ORF">KIW84_040529</name>
</gene>
<sequence>MSTLIVGNTYIMQNFKVANNYFSFKATNHSFKLIFYCATSPKVIDLPDIPLNHLELISLASIIAGRFQPNFLVDISGGVTEIIQTQMNAENNKNKVVFAITDMRRQPMSLLPYYKNLWLVNLDGIMIVVDGEDNPLEFPYPLDVILKKELTIRAVFQSKYLRLSDVGFRDNEESCKKIRDNFKLEEEPMSASADYDPAGENSGLTPLK</sequence>
<proteinExistence type="predicted"/>
<evidence type="ECO:0000313" key="3">
    <source>
        <dbReference type="Proteomes" id="UP001058974"/>
    </source>
</evidence>
<evidence type="ECO:0000313" key="2">
    <source>
        <dbReference type="EMBL" id="KAI5415105.1"/>
    </source>
</evidence>
<evidence type="ECO:0000256" key="1">
    <source>
        <dbReference type="SAM" id="MobiDB-lite"/>
    </source>
</evidence>